<feature type="signal peptide" evidence="3">
    <location>
        <begin position="1"/>
        <end position="19"/>
    </location>
</feature>
<feature type="compositionally biased region" description="Polar residues" evidence="2">
    <location>
        <begin position="539"/>
        <end position="552"/>
    </location>
</feature>
<feature type="region of interest" description="Disordered" evidence="2">
    <location>
        <begin position="194"/>
        <end position="242"/>
    </location>
</feature>
<evidence type="ECO:0000313" key="4">
    <source>
        <dbReference type="Proteomes" id="UP000036681"/>
    </source>
</evidence>
<feature type="chain" id="PRO_5039952084" evidence="3">
    <location>
        <begin position="20"/>
        <end position="1347"/>
    </location>
</feature>
<feature type="region of interest" description="Disordered" evidence="2">
    <location>
        <begin position="299"/>
        <end position="320"/>
    </location>
</feature>
<keyword evidence="3" id="KW-0732">Signal</keyword>
<feature type="compositionally biased region" description="Polar residues" evidence="2">
    <location>
        <begin position="984"/>
        <end position="1007"/>
    </location>
</feature>
<feature type="compositionally biased region" description="Low complexity" evidence="2">
    <location>
        <begin position="201"/>
        <end position="225"/>
    </location>
</feature>
<keyword evidence="4" id="KW-1185">Reference proteome</keyword>
<feature type="region of interest" description="Disordered" evidence="2">
    <location>
        <begin position="407"/>
        <end position="439"/>
    </location>
</feature>
<feature type="region of interest" description="Disordered" evidence="2">
    <location>
        <begin position="827"/>
        <end position="852"/>
    </location>
</feature>
<reference evidence="5" key="1">
    <citation type="submission" date="2023-03" db="UniProtKB">
        <authorList>
            <consortium name="WormBaseParasite"/>
        </authorList>
    </citation>
    <scope>IDENTIFICATION</scope>
</reference>
<evidence type="ECO:0000313" key="5">
    <source>
        <dbReference type="WBParaSite" id="ALUE_0000435801-mRNA-1"/>
    </source>
</evidence>
<proteinExistence type="predicted"/>
<feature type="coiled-coil region" evidence="1">
    <location>
        <begin position="1086"/>
        <end position="1120"/>
    </location>
</feature>
<name>A0A9J2P4P1_ASCLU</name>
<feature type="compositionally biased region" description="Polar residues" evidence="2">
    <location>
        <begin position="375"/>
        <end position="394"/>
    </location>
</feature>
<evidence type="ECO:0000256" key="2">
    <source>
        <dbReference type="SAM" id="MobiDB-lite"/>
    </source>
</evidence>
<feature type="region of interest" description="Disordered" evidence="2">
    <location>
        <begin position="479"/>
        <end position="552"/>
    </location>
</feature>
<dbReference type="Proteomes" id="UP000036681">
    <property type="component" value="Unplaced"/>
</dbReference>
<keyword evidence="1" id="KW-0175">Coiled coil</keyword>
<feature type="region of interest" description="Disordered" evidence="2">
    <location>
        <begin position="370"/>
        <end position="394"/>
    </location>
</feature>
<feature type="region of interest" description="Disordered" evidence="2">
    <location>
        <begin position="632"/>
        <end position="658"/>
    </location>
</feature>
<feature type="compositionally biased region" description="Polar residues" evidence="2">
    <location>
        <begin position="1302"/>
        <end position="1312"/>
    </location>
</feature>
<dbReference type="WBParaSite" id="ALUE_0000435801-mRNA-1">
    <property type="protein sequence ID" value="ALUE_0000435801-mRNA-1"/>
    <property type="gene ID" value="ALUE_0000435801"/>
</dbReference>
<protein>
    <submittedName>
        <fullName evidence="5">ZP domain-containing protein</fullName>
    </submittedName>
</protein>
<evidence type="ECO:0000256" key="1">
    <source>
        <dbReference type="SAM" id="Coils"/>
    </source>
</evidence>
<accession>A0A9J2P4P1</accession>
<sequence>MIIRQCALLLVIFVICLHARDQLLSSPFDNFRIECAKASGATRISVRMVGSHGFRRQDIVFAVTCERVEELYPWYGIPMGIADLEREDCYYSHMFDPLVDTDSQFSCRAREYIAGITRLADTRIQILCCRLRTRDEVNCKERRFGKPMGSDPRAEIFDANRLINSIAVEGYTYRVRFCDLTPRAIGLIYEDKPSTTTPSVALTTEEATTTELPTEPATVPSTRTPRTTKKRRTTGTTTTEPTTTRRIIKVTRPSSLFEFRDNDNRAWETTTKPLQAAANQTGNIFEPDEDATLKTGATNAPILNPLTNHKEPESDDDATGFNSVVTVDQRFSEHAPAEDISHMGGTYSGNAAIAQRMYSTLADTRAQHLADPNSPAASTHSQQPSAPQYISSSHIQQQLVLKNASLNPQSPAEHISQSSNSRQVGSIRSGSVPEANNSQNIFKVGRQSTSFLAPEHASISYTLSSTRNDFGHRALPETYNGGSLLNEPLSSKPEGNDLGGKAHFQNVQQQSNDALPASENGPLNKRKQSPSLAEAQLSRKLQSSLGPQNGQSIELEIPTGATTEPLSKPLPNKTIHLDIIGPARNNEYRQNVNTHSMIDTGNTNNPREVLFIKKDEEKGTLASSSAELAPMNKTDQPAAVGKEVPQSQTEVGGSGESIQLLGGEQRLDSLSLEKRAGNETSGTFSGTTGSNHNLNATTAVPFSKSQVTVIPSERDYSFKDLVSLVGENKDRSTSAGGTHSGHPIAAYFGNAFESTLQRKNGTFEVALAVKKATPQARHSADNIDGNEHQPIMNTEQLSSGQNNPLLPTTAPRQSTLQKQIDMSHHNNLPLTVTPKFGENNSDKSAPPSAPSTQITIQNAAIHPTSIGSQNYSKDGVVSSPEARTNIPIVAQMVLQSTTSSSISSKIVRDKMNTAHFVHPSSQEGSVALSSSVSLPSQSKSGSVLSQVSRQSSLNSLPSTASYASSLFGEHELGNSKIQRADSIGDNTSFRATSSPIESPAATKQTKGPVNIKDVPKISQKKFASESDSKNPISESTPEMIAQPNESDSESSHGLTSSGDNGLDPSAAPVSQNGEDVSDEEGLLDDIDSLLEAQNLAQSAMEEAERLLEQSLQRREQPETEIDAKSDQMEAEEMLRKSMLTLNGVENGIDRVEMLTSSSKAPEVATGGNPVSSSSINSMCMSVDIFPSNMSNSSSADALIVKTDQQLHEQLVLPHFPQHVSQVVSGHVLVSLAPPSASQTVSHDVSLPVLRHQQHAIIDSVPIFLAQAPLAVSLLEDSTQSTTANREFADISHQQVSLNYNAEQQGDGNSYPNNMIADARGQGKLSEEQGLTQIGQGRRSRTPPQKYF</sequence>
<feature type="region of interest" description="Disordered" evidence="2">
    <location>
        <begin position="977"/>
        <end position="1080"/>
    </location>
</feature>
<organism evidence="4 5">
    <name type="scientific">Ascaris lumbricoides</name>
    <name type="common">Giant roundworm</name>
    <dbReference type="NCBI Taxonomy" id="6252"/>
    <lineage>
        <taxon>Eukaryota</taxon>
        <taxon>Metazoa</taxon>
        <taxon>Ecdysozoa</taxon>
        <taxon>Nematoda</taxon>
        <taxon>Chromadorea</taxon>
        <taxon>Rhabditida</taxon>
        <taxon>Spirurina</taxon>
        <taxon>Ascaridomorpha</taxon>
        <taxon>Ascaridoidea</taxon>
        <taxon>Ascarididae</taxon>
        <taxon>Ascaris</taxon>
    </lineage>
</organism>
<feature type="region of interest" description="Disordered" evidence="2">
    <location>
        <begin position="1302"/>
        <end position="1347"/>
    </location>
</feature>
<evidence type="ECO:0000256" key="3">
    <source>
        <dbReference type="SAM" id="SignalP"/>
    </source>
</evidence>